<dbReference type="PANTHER" id="PTHR10724:SF7">
    <property type="entry name" value="SMALL RIBOSOMAL SUBUNIT PROTEIN BS1C"/>
    <property type="match status" value="1"/>
</dbReference>
<organism evidence="6 7">
    <name type="scientific">Acidimicrobiia bacterium BACL6 MAG-120924-bin43</name>
    <dbReference type="NCBI Taxonomy" id="1655583"/>
    <lineage>
        <taxon>Bacteria</taxon>
        <taxon>Bacillati</taxon>
        <taxon>Actinomycetota</taxon>
        <taxon>Acidimicrobiia</taxon>
        <taxon>acIV cluster</taxon>
    </lineage>
</organism>
<feature type="domain" description="S1 motif" evidence="5">
    <location>
        <begin position="222"/>
        <end position="290"/>
    </location>
</feature>
<evidence type="ECO:0000313" key="7">
    <source>
        <dbReference type="Proteomes" id="UP000051017"/>
    </source>
</evidence>
<dbReference type="PANTHER" id="PTHR10724">
    <property type="entry name" value="30S RIBOSOMAL PROTEIN S1"/>
    <property type="match status" value="1"/>
</dbReference>
<feature type="domain" description="S1 motif" evidence="5">
    <location>
        <begin position="136"/>
        <end position="201"/>
    </location>
</feature>
<dbReference type="CDD" id="cd05687">
    <property type="entry name" value="S1_RPS1_repeat_ec1_hs1"/>
    <property type="match status" value="1"/>
</dbReference>
<dbReference type="PRINTS" id="PR00681">
    <property type="entry name" value="RIBOSOMALS1"/>
</dbReference>
<dbReference type="InterPro" id="IPR003029">
    <property type="entry name" value="S1_domain"/>
</dbReference>
<keyword evidence="3" id="KW-0687">Ribonucleoprotein</keyword>
<dbReference type="InterPro" id="IPR012340">
    <property type="entry name" value="NA-bd_OB-fold"/>
</dbReference>
<dbReference type="InterPro" id="IPR035104">
    <property type="entry name" value="Ribosomal_protein_S1-like"/>
</dbReference>
<dbReference type="GO" id="GO:0003729">
    <property type="term" value="F:mRNA binding"/>
    <property type="evidence" value="ECO:0007669"/>
    <property type="project" value="TreeGrafter"/>
</dbReference>
<feature type="domain" description="S1 motif" evidence="5">
    <location>
        <begin position="307"/>
        <end position="376"/>
    </location>
</feature>
<protein>
    <submittedName>
        <fullName evidence="6">30S ribosomal protein S1</fullName>
    </submittedName>
</protein>
<sequence>MSDLQLMQSPPMGTFDAEGNYTPRQVTERDLTQSFADAINGTLVELKDGQLVTGTVVRITRDEVLVEIGYKTEGVILGRELSMRADVDPNTIVKLGEKIETLVITLEDKEGRLLLSKKRAQYERAWGDIEKVKEVDGTVEGLVIEVVKGGLIVDIGLRGFLPASLVEMRRVRDLAPYIGQRITAKILELDRTRNNVVLSRRTLLEANQRGERDDFLGNLKVGEIRKGRISSVVAFGAFVDLGGMDGLIHVSELSWKHVDNPSAVVTIGDEVTVKVLEVDMDRERISLSLKATQQDPWQEFAGGHQVGQLVYGRVTKLVPFGGFVQVGDGIEGLVHISEMSTHHVEAPEQVVTPGEELWVKIIDLDLARRRISLSIKQAAEGGELAEEYRGQFQVDDQGNWVGGDDSTREAAWSEYFDSSAPVAEASVTDATDATDATAPTATAEEAPAGEH</sequence>
<dbReference type="GO" id="GO:0003735">
    <property type="term" value="F:structural constituent of ribosome"/>
    <property type="evidence" value="ECO:0007669"/>
    <property type="project" value="TreeGrafter"/>
</dbReference>
<feature type="region of interest" description="Disordered" evidence="4">
    <location>
        <begin position="423"/>
        <end position="451"/>
    </location>
</feature>
<dbReference type="Pfam" id="PF00575">
    <property type="entry name" value="S1"/>
    <property type="match status" value="4"/>
</dbReference>
<dbReference type="CDD" id="cd05688">
    <property type="entry name" value="S1_RPS1_repeat_ec3"/>
    <property type="match status" value="1"/>
</dbReference>
<comment type="caution">
    <text evidence="6">The sequence shown here is derived from an EMBL/GenBank/DDBJ whole genome shotgun (WGS) entry which is preliminary data.</text>
</comment>
<evidence type="ECO:0000259" key="5">
    <source>
        <dbReference type="PROSITE" id="PS50126"/>
    </source>
</evidence>
<dbReference type="FunFam" id="2.40.50.140:FF:000031">
    <property type="entry name" value="30S ribosomal protein S1"/>
    <property type="match status" value="1"/>
</dbReference>
<dbReference type="GO" id="GO:1990904">
    <property type="term" value="C:ribonucleoprotein complex"/>
    <property type="evidence" value="ECO:0007669"/>
    <property type="project" value="UniProtKB-KW"/>
</dbReference>
<dbReference type="CDD" id="cd04465">
    <property type="entry name" value="S1_RPS1_repeat_ec2_hs2"/>
    <property type="match status" value="1"/>
</dbReference>
<dbReference type="Proteomes" id="UP000051017">
    <property type="component" value="Unassembled WGS sequence"/>
</dbReference>
<name>A0A0R2QH02_9ACTN</name>
<dbReference type="EMBL" id="LIBJ01000013">
    <property type="protein sequence ID" value="KRO49398.1"/>
    <property type="molecule type" value="Genomic_DNA"/>
</dbReference>
<gene>
    <name evidence="6" type="primary">rpsA</name>
    <name evidence="6" type="ORF">ABR75_04410</name>
</gene>
<evidence type="ECO:0000256" key="4">
    <source>
        <dbReference type="SAM" id="MobiDB-lite"/>
    </source>
</evidence>
<proteinExistence type="inferred from homology"/>
<dbReference type="SUPFAM" id="SSF50249">
    <property type="entry name" value="Nucleic acid-binding proteins"/>
    <property type="match status" value="4"/>
</dbReference>
<dbReference type="GO" id="GO:0006412">
    <property type="term" value="P:translation"/>
    <property type="evidence" value="ECO:0007669"/>
    <property type="project" value="TreeGrafter"/>
</dbReference>
<accession>A0A0R2QH02</accession>
<evidence type="ECO:0000256" key="3">
    <source>
        <dbReference type="ARBA" id="ARBA00023274"/>
    </source>
</evidence>
<dbReference type="GO" id="GO:0005840">
    <property type="term" value="C:ribosome"/>
    <property type="evidence" value="ECO:0007669"/>
    <property type="project" value="UniProtKB-KW"/>
</dbReference>
<dbReference type="NCBIfam" id="NF005208">
    <property type="entry name" value="PRK06676.1"/>
    <property type="match status" value="1"/>
</dbReference>
<dbReference type="InterPro" id="IPR050437">
    <property type="entry name" value="Ribos_protein_bS1-like"/>
</dbReference>
<dbReference type="FunFam" id="2.40.50.140:FF:000039">
    <property type="entry name" value="30S ribosomal protein S1"/>
    <property type="match status" value="1"/>
</dbReference>
<keyword evidence="2 6" id="KW-0689">Ribosomal protein</keyword>
<evidence type="ECO:0000256" key="2">
    <source>
        <dbReference type="ARBA" id="ARBA00022980"/>
    </source>
</evidence>
<evidence type="ECO:0000313" key="6">
    <source>
        <dbReference type="EMBL" id="KRO49398.1"/>
    </source>
</evidence>
<reference evidence="6 7" key="1">
    <citation type="submission" date="2015-10" db="EMBL/GenBank/DDBJ databases">
        <title>Metagenome-Assembled Genomes uncover a global brackish microbiome.</title>
        <authorList>
            <person name="Hugerth L.W."/>
            <person name="Larsson J."/>
            <person name="Alneberg J."/>
            <person name="Lindh M.V."/>
            <person name="Legrand C."/>
            <person name="Pinhassi J."/>
            <person name="Andersson A.F."/>
        </authorList>
    </citation>
    <scope>NUCLEOTIDE SEQUENCE [LARGE SCALE GENOMIC DNA]</scope>
    <source>
        <strain evidence="6">BACL6 MAG-120924-bin43</strain>
    </source>
</reference>
<feature type="region of interest" description="Disordered" evidence="4">
    <location>
        <begin position="1"/>
        <end position="20"/>
    </location>
</feature>
<feature type="domain" description="S1 motif" evidence="5">
    <location>
        <begin position="49"/>
        <end position="118"/>
    </location>
</feature>
<comment type="similarity">
    <text evidence="1">Belongs to the bacterial ribosomal protein bS1 family.</text>
</comment>
<dbReference type="AlphaFoldDB" id="A0A0R2QH02"/>
<dbReference type="Gene3D" id="2.40.50.140">
    <property type="entry name" value="Nucleic acid-binding proteins"/>
    <property type="match status" value="4"/>
</dbReference>
<dbReference type="PROSITE" id="PS50126">
    <property type="entry name" value="S1"/>
    <property type="match status" value="4"/>
</dbReference>
<dbReference type="SMART" id="SM00316">
    <property type="entry name" value="S1"/>
    <property type="match status" value="4"/>
</dbReference>
<evidence type="ECO:0000256" key="1">
    <source>
        <dbReference type="ARBA" id="ARBA00006767"/>
    </source>
</evidence>